<protein>
    <submittedName>
        <fullName evidence="2">Uncharacterized protein</fullName>
    </submittedName>
</protein>
<proteinExistence type="predicted"/>
<dbReference type="AlphaFoldDB" id="A0A7R8VAE9"/>
<gene>
    <name evidence="2" type="ORF">TDIB3V08_LOCUS105</name>
</gene>
<organism evidence="2">
    <name type="scientific">Timema douglasi</name>
    <name type="common">Walking stick</name>
    <dbReference type="NCBI Taxonomy" id="61478"/>
    <lineage>
        <taxon>Eukaryota</taxon>
        <taxon>Metazoa</taxon>
        <taxon>Ecdysozoa</taxon>
        <taxon>Arthropoda</taxon>
        <taxon>Hexapoda</taxon>
        <taxon>Insecta</taxon>
        <taxon>Pterygota</taxon>
        <taxon>Neoptera</taxon>
        <taxon>Polyneoptera</taxon>
        <taxon>Phasmatodea</taxon>
        <taxon>Timematodea</taxon>
        <taxon>Timematoidea</taxon>
        <taxon>Timematidae</taxon>
        <taxon>Timema</taxon>
    </lineage>
</organism>
<evidence type="ECO:0000313" key="2">
    <source>
        <dbReference type="EMBL" id="CAD7193648.1"/>
    </source>
</evidence>
<feature type="region of interest" description="Disordered" evidence="1">
    <location>
        <begin position="56"/>
        <end position="77"/>
    </location>
</feature>
<reference evidence="2" key="1">
    <citation type="submission" date="2020-11" db="EMBL/GenBank/DDBJ databases">
        <authorList>
            <person name="Tran Van P."/>
        </authorList>
    </citation>
    <scope>NUCLEOTIDE SEQUENCE</scope>
</reference>
<dbReference type="EMBL" id="OA564285">
    <property type="protein sequence ID" value="CAD7193648.1"/>
    <property type="molecule type" value="Genomic_DNA"/>
</dbReference>
<feature type="compositionally biased region" description="Low complexity" evidence="1">
    <location>
        <begin position="1"/>
        <end position="25"/>
    </location>
</feature>
<feature type="region of interest" description="Disordered" evidence="1">
    <location>
        <begin position="1"/>
        <end position="27"/>
    </location>
</feature>
<accession>A0A7R8VAE9</accession>
<sequence length="77" mass="8571">MHRQQQQLQQQQQTVQQQQQITQEQRVSRVEQHVTRQFTSQQKAYPAGIRTSTVFSSGNQGLCDSNALDASALGAGA</sequence>
<name>A0A7R8VAE9_TIMDO</name>
<evidence type="ECO:0000256" key="1">
    <source>
        <dbReference type="SAM" id="MobiDB-lite"/>
    </source>
</evidence>